<accession>A0AAN5I731</accession>
<protein>
    <submittedName>
        <fullName evidence="1">Uncharacterized protein</fullName>
    </submittedName>
</protein>
<evidence type="ECO:0000313" key="1">
    <source>
        <dbReference type="EMBL" id="GMR54823.1"/>
    </source>
</evidence>
<name>A0AAN5I731_9BILA</name>
<organism evidence="1 2">
    <name type="scientific">Pristionchus mayeri</name>
    <dbReference type="NCBI Taxonomy" id="1317129"/>
    <lineage>
        <taxon>Eukaryota</taxon>
        <taxon>Metazoa</taxon>
        <taxon>Ecdysozoa</taxon>
        <taxon>Nematoda</taxon>
        <taxon>Chromadorea</taxon>
        <taxon>Rhabditida</taxon>
        <taxon>Rhabditina</taxon>
        <taxon>Diplogasteromorpha</taxon>
        <taxon>Diplogasteroidea</taxon>
        <taxon>Neodiplogasteridae</taxon>
        <taxon>Pristionchus</taxon>
    </lineage>
</organism>
<comment type="caution">
    <text evidence="1">The sequence shown here is derived from an EMBL/GenBank/DDBJ whole genome shotgun (WGS) entry which is preliminary data.</text>
</comment>
<proteinExistence type="predicted"/>
<gene>
    <name evidence="1" type="ORF">PMAYCL1PPCAC_25018</name>
</gene>
<dbReference type="AlphaFoldDB" id="A0AAN5I731"/>
<dbReference type="EMBL" id="BTRK01000005">
    <property type="protein sequence ID" value="GMR54823.1"/>
    <property type="molecule type" value="Genomic_DNA"/>
</dbReference>
<dbReference type="Proteomes" id="UP001328107">
    <property type="component" value="Unassembled WGS sequence"/>
</dbReference>
<reference evidence="2" key="1">
    <citation type="submission" date="2022-10" db="EMBL/GenBank/DDBJ databases">
        <title>Genome assembly of Pristionchus species.</title>
        <authorList>
            <person name="Yoshida K."/>
            <person name="Sommer R.J."/>
        </authorList>
    </citation>
    <scope>NUCLEOTIDE SEQUENCE [LARGE SCALE GENOMIC DNA]</scope>
    <source>
        <strain evidence="2">RS5460</strain>
    </source>
</reference>
<keyword evidence="2" id="KW-1185">Reference proteome</keyword>
<evidence type="ECO:0000313" key="2">
    <source>
        <dbReference type="Proteomes" id="UP001328107"/>
    </source>
</evidence>
<sequence>MCMQQADSPVVGTRTEWRIWENAEVSKSRIDGIRRVLSSISNLPAKLAMDDKKAENDRKNRNGESDLIKLMIEHYHPTRTFGRKFIDDYSRLDPINMIKYTKSDMDRITEPVSMYEVEFAKGDIGQKQLAELHEHLGQGETYCYYCDCVTVDRDGFYAHLVSYAQLRTVTTLMKERGRDYPVDMCTILVNTNRKDFA</sequence>